<comment type="similarity">
    <text evidence="2">Belongs to the bacterial solute-binding protein 1 family.</text>
</comment>
<dbReference type="PANTHER" id="PTHR43649">
    <property type="entry name" value="ARABINOSE-BINDING PROTEIN-RELATED"/>
    <property type="match status" value="1"/>
</dbReference>
<dbReference type="RefSeq" id="WP_274690852.1">
    <property type="nucleotide sequence ID" value="NZ_JAPMOU010000036.1"/>
</dbReference>
<dbReference type="InterPro" id="IPR006059">
    <property type="entry name" value="SBP"/>
</dbReference>
<dbReference type="PANTHER" id="PTHR43649:SF29">
    <property type="entry name" value="OSMOPROTECTIVE COMPOUNDS-BINDING PROTEIN GGTB"/>
    <property type="match status" value="1"/>
</dbReference>
<sequence>MLPMNVSKHGVVISLRFTLALLLLIGSGQTSLLFASEILRVGVGLITASGKARAGVEEVISRFEKQYPKAKVELITLYDEEFKAAIIPWLRRKPDKNVPDIFFGSAGERLYNLVRKNYVEDITEVWQQHKLDQVFSPGIKATVSFNSKVYAIPFAYYQWGFYYNSAVLAKYHLSLPKTWKQFLDICYTLKKHNIYCIGIGNKENWPAAGWFDYLNLRLNGLDFHRELTKGCIAYTHPSVRRVFDHWAELVHQGFYHPGARNHNWKLVFPPIYRGKTAFTLIGNFAESLFGKIPPNIKENIKFIKFPEMTTNMPIYEDAPTDIFFLSKAAANKKYAKKFMAFLATKEVQELLTDGLSMIPINREAKPKNTYFLREGKKLLDQAVGYAQFYDRDTPQNMADKGIRIFSQFIEDGNVEKAISDLEAARNRFYIGVHTPKNCNPL</sequence>
<evidence type="ECO:0000313" key="6">
    <source>
        <dbReference type="Proteomes" id="UP001528823"/>
    </source>
</evidence>
<comment type="caution">
    <text evidence="5">The sequence shown here is derived from an EMBL/GenBank/DDBJ whole genome shotgun (WGS) entry which is preliminary data.</text>
</comment>
<keyword evidence="3" id="KW-0813">Transport</keyword>
<evidence type="ECO:0000256" key="2">
    <source>
        <dbReference type="ARBA" id="ARBA00008520"/>
    </source>
</evidence>
<comment type="subcellular location">
    <subcellularLocation>
        <location evidence="1">Periplasm</location>
    </subcellularLocation>
</comment>
<dbReference type="SUPFAM" id="SSF53850">
    <property type="entry name" value="Periplasmic binding protein-like II"/>
    <property type="match status" value="1"/>
</dbReference>
<dbReference type="InterPro" id="IPR050490">
    <property type="entry name" value="Bact_solute-bd_prot1"/>
</dbReference>
<dbReference type="InterPro" id="IPR006061">
    <property type="entry name" value="SBP_1_CS"/>
</dbReference>
<evidence type="ECO:0000256" key="1">
    <source>
        <dbReference type="ARBA" id="ARBA00004418"/>
    </source>
</evidence>
<evidence type="ECO:0000313" key="5">
    <source>
        <dbReference type="EMBL" id="MDE1464526.1"/>
    </source>
</evidence>
<reference evidence="5 6" key="1">
    <citation type="submission" date="2022-11" db="EMBL/GenBank/DDBJ databases">
        <title>Spartinivicinus poritis sp. nov., isolated from scleractinian coral Porites lutea.</title>
        <authorList>
            <person name="Zhang G."/>
            <person name="Cai L."/>
            <person name="Wei Q."/>
        </authorList>
    </citation>
    <scope>NUCLEOTIDE SEQUENCE [LARGE SCALE GENOMIC DNA]</scope>
    <source>
        <strain evidence="5 6">A2-2</strain>
    </source>
</reference>
<dbReference type="EMBL" id="JAPMOU010000036">
    <property type="protein sequence ID" value="MDE1464526.1"/>
    <property type="molecule type" value="Genomic_DNA"/>
</dbReference>
<dbReference type="Proteomes" id="UP001528823">
    <property type="component" value="Unassembled WGS sequence"/>
</dbReference>
<dbReference type="PROSITE" id="PS01037">
    <property type="entry name" value="SBP_BACTERIAL_1"/>
    <property type="match status" value="1"/>
</dbReference>
<keyword evidence="6" id="KW-1185">Reference proteome</keyword>
<proteinExistence type="inferred from homology"/>
<name>A0ABT5UDT2_9GAMM</name>
<evidence type="ECO:0000256" key="4">
    <source>
        <dbReference type="ARBA" id="ARBA00022729"/>
    </source>
</evidence>
<dbReference type="Pfam" id="PF01547">
    <property type="entry name" value="SBP_bac_1"/>
    <property type="match status" value="1"/>
</dbReference>
<gene>
    <name evidence="5" type="ORF">ORQ98_21415</name>
</gene>
<accession>A0ABT5UDT2</accession>
<evidence type="ECO:0000256" key="3">
    <source>
        <dbReference type="ARBA" id="ARBA00022448"/>
    </source>
</evidence>
<organism evidence="5 6">
    <name type="scientific">Spartinivicinus poritis</name>
    <dbReference type="NCBI Taxonomy" id="2994640"/>
    <lineage>
        <taxon>Bacteria</taxon>
        <taxon>Pseudomonadati</taxon>
        <taxon>Pseudomonadota</taxon>
        <taxon>Gammaproteobacteria</taxon>
        <taxon>Oceanospirillales</taxon>
        <taxon>Zooshikellaceae</taxon>
        <taxon>Spartinivicinus</taxon>
    </lineage>
</organism>
<keyword evidence="4" id="KW-0732">Signal</keyword>
<dbReference type="Gene3D" id="3.40.190.10">
    <property type="entry name" value="Periplasmic binding protein-like II"/>
    <property type="match status" value="2"/>
</dbReference>
<protein>
    <submittedName>
        <fullName evidence="5">ABC transporter substrate-binding protein</fullName>
    </submittedName>
</protein>